<sequence>MKLLGTTQTLFLAIFPIVAASVTALPGQAATFALSEANATFSNFNLLPDSTSTDAVTSAIALSFGGNVASAADANALFQVNPPEASNLSVSQASGQFGSYLGLADSQATVIGRFLVSDLFQFIFQTNLNLIVAADHPTLENANASGALLVSVFNSTDPNKLSPLDFFTIAGRLDTSSQLDFLQGESSNHFTFTPTPVLNTLFGETTKSAQASAAGSYQRVFETPTYITLVESKVNHAEVQAVPEPSGFLGLCLGGAVLVYRSRRQAAKRDGIKN</sequence>
<gene>
    <name evidence="2" type="ORF">C7B82_29835</name>
</gene>
<evidence type="ECO:0008006" key="4">
    <source>
        <dbReference type="Google" id="ProtNLM"/>
    </source>
</evidence>
<comment type="caution">
    <text evidence="2">The sequence shown here is derived from an EMBL/GenBank/DDBJ whole genome shotgun (WGS) entry which is preliminary data.</text>
</comment>
<evidence type="ECO:0000256" key="1">
    <source>
        <dbReference type="SAM" id="SignalP"/>
    </source>
</evidence>
<dbReference type="NCBIfam" id="TIGR02595">
    <property type="entry name" value="PEP_CTERM"/>
    <property type="match status" value="1"/>
</dbReference>
<accession>A0A2T1DTD3</accession>
<dbReference type="RefSeq" id="WP_106260863.1">
    <property type="nucleotide sequence ID" value="NZ_CAWNSW010000143.1"/>
</dbReference>
<keyword evidence="3" id="KW-1185">Reference proteome</keyword>
<reference evidence="3" key="1">
    <citation type="submission" date="2018-02" db="EMBL/GenBank/DDBJ databases">
        <authorList>
            <person name="Moore K."/>
            <person name="Momper L."/>
        </authorList>
    </citation>
    <scope>NUCLEOTIDE SEQUENCE [LARGE SCALE GENOMIC DNA]</scope>
    <source>
        <strain evidence="3">ULC18</strain>
    </source>
</reference>
<proteinExistence type="predicted"/>
<dbReference type="AlphaFoldDB" id="A0A2T1DTD3"/>
<evidence type="ECO:0000313" key="3">
    <source>
        <dbReference type="Proteomes" id="UP000239576"/>
    </source>
</evidence>
<feature type="chain" id="PRO_5015574544" description="PEP-CTERM sorting domain-containing protein" evidence="1">
    <location>
        <begin position="20"/>
        <end position="274"/>
    </location>
</feature>
<reference evidence="2 3" key="2">
    <citation type="submission" date="2018-03" db="EMBL/GenBank/DDBJ databases">
        <title>The ancient ancestry and fast evolution of plastids.</title>
        <authorList>
            <person name="Moore K.R."/>
            <person name="Magnabosco C."/>
            <person name="Momper L."/>
            <person name="Gold D.A."/>
            <person name="Bosak T."/>
            <person name="Fournier G.P."/>
        </authorList>
    </citation>
    <scope>NUCLEOTIDE SEQUENCE [LARGE SCALE GENOMIC DNA]</scope>
    <source>
        <strain evidence="2 3">ULC18</strain>
    </source>
</reference>
<dbReference type="InterPro" id="IPR013424">
    <property type="entry name" value="Ice-binding_C"/>
</dbReference>
<protein>
    <recommendedName>
        <fullName evidence="4">PEP-CTERM sorting domain-containing protein</fullName>
    </recommendedName>
</protein>
<dbReference type="EMBL" id="PVWK01000159">
    <property type="protein sequence ID" value="PSB23735.1"/>
    <property type="molecule type" value="Genomic_DNA"/>
</dbReference>
<name>A0A2T1DTD3_9CYAN</name>
<dbReference type="OrthoDB" id="454223at2"/>
<evidence type="ECO:0000313" key="2">
    <source>
        <dbReference type="EMBL" id="PSB23735.1"/>
    </source>
</evidence>
<dbReference type="Proteomes" id="UP000239576">
    <property type="component" value="Unassembled WGS sequence"/>
</dbReference>
<feature type="signal peptide" evidence="1">
    <location>
        <begin position="1"/>
        <end position="19"/>
    </location>
</feature>
<keyword evidence="1" id="KW-0732">Signal</keyword>
<organism evidence="2 3">
    <name type="scientific">Stenomitos frigidus ULC18</name>
    <dbReference type="NCBI Taxonomy" id="2107698"/>
    <lineage>
        <taxon>Bacteria</taxon>
        <taxon>Bacillati</taxon>
        <taxon>Cyanobacteriota</taxon>
        <taxon>Cyanophyceae</taxon>
        <taxon>Leptolyngbyales</taxon>
        <taxon>Leptolyngbyaceae</taxon>
        <taxon>Stenomitos</taxon>
    </lineage>
</organism>